<accession>A0AAE9XVI2</accession>
<dbReference type="Proteomes" id="UP001217500">
    <property type="component" value="Chromosome"/>
</dbReference>
<dbReference type="PANTHER" id="PTHR20974:SF0">
    <property type="entry name" value="UPF0585 PROTEIN CG18661"/>
    <property type="match status" value="1"/>
</dbReference>
<evidence type="ECO:0000313" key="1">
    <source>
        <dbReference type="EMBL" id="WCL54648.1"/>
    </source>
</evidence>
<dbReference type="InterPro" id="IPR010342">
    <property type="entry name" value="DUF938"/>
</dbReference>
<dbReference type="KEGG" id="gso:PH603_02600"/>
<evidence type="ECO:0000313" key="2">
    <source>
        <dbReference type="Proteomes" id="UP001217500"/>
    </source>
</evidence>
<dbReference type="EMBL" id="CP116805">
    <property type="protein sequence ID" value="WCL54648.1"/>
    <property type="molecule type" value="Genomic_DNA"/>
</dbReference>
<dbReference type="SUPFAM" id="SSF53335">
    <property type="entry name" value="S-adenosyl-L-methionine-dependent methyltransferases"/>
    <property type="match status" value="1"/>
</dbReference>
<gene>
    <name evidence="1" type="ORF">PH603_02600</name>
</gene>
<dbReference type="Gene3D" id="3.40.50.150">
    <property type="entry name" value="Vaccinia Virus protein VP39"/>
    <property type="match status" value="1"/>
</dbReference>
<name>A0AAE9XVI2_9PROT</name>
<organism evidence="1 2">
    <name type="scientific">Gimibacter soli</name>
    <dbReference type="NCBI Taxonomy" id="3024400"/>
    <lineage>
        <taxon>Bacteria</taxon>
        <taxon>Pseudomonadati</taxon>
        <taxon>Pseudomonadota</taxon>
        <taxon>Alphaproteobacteria</taxon>
        <taxon>Kordiimonadales</taxon>
        <taxon>Temperatibacteraceae</taxon>
        <taxon>Gimibacter</taxon>
    </lineage>
</organism>
<dbReference type="Pfam" id="PF06080">
    <property type="entry name" value="DUF938"/>
    <property type="match status" value="1"/>
</dbReference>
<proteinExistence type="predicted"/>
<dbReference type="AlphaFoldDB" id="A0AAE9XVI2"/>
<protein>
    <submittedName>
        <fullName evidence="1">DUF938 domain-containing protein</fullName>
    </submittedName>
</protein>
<dbReference type="PANTHER" id="PTHR20974">
    <property type="entry name" value="UPF0585 PROTEIN CG18661"/>
    <property type="match status" value="1"/>
</dbReference>
<sequence length="215" mass="24156">MTDKRFFEPLDQGNGRLHAPATSRNRQPIYEVLRDHLPQHGTILELACGTGEHAAFMAPKFKAHHWQPTDLEREHLVSALTWAKYVGASNILTPRKLDVMQVPWPLDNLPSDVTAVLAINLIHIAPVEAMQTLIREAGRVLAPGGILYFYGPFKRDGEHTAASNELFDQSLKLRNPRWGVRNLESVADIALRAQFADPEIVEMPANNLSVIFRKL</sequence>
<dbReference type="CDD" id="cd02440">
    <property type="entry name" value="AdoMet_MTases"/>
    <property type="match status" value="1"/>
</dbReference>
<dbReference type="InterPro" id="IPR029063">
    <property type="entry name" value="SAM-dependent_MTases_sf"/>
</dbReference>
<keyword evidence="2" id="KW-1185">Reference proteome</keyword>
<dbReference type="RefSeq" id="WP_289504367.1">
    <property type="nucleotide sequence ID" value="NZ_CP116805.1"/>
</dbReference>
<reference evidence="1" key="1">
    <citation type="submission" date="2023-01" db="EMBL/GenBank/DDBJ databases">
        <title>The genome sequence of Kordiimonadaceae bacterium 6D33.</title>
        <authorList>
            <person name="Liu Y."/>
        </authorList>
    </citation>
    <scope>NUCLEOTIDE SEQUENCE</scope>
    <source>
        <strain evidence="1">6D33</strain>
    </source>
</reference>